<keyword evidence="4" id="KW-1185">Reference proteome</keyword>
<protein>
    <submittedName>
        <fullName evidence="3">Uncharacterized protein</fullName>
    </submittedName>
</protein>
<sequence length="418" mass="43671">MSAERITGSSLDIAETSFRLLAAGPGGLYLDCAGLAPDLPQGKIGLLDLRRLLTSRTLANDTRDIVWRELVTRSRQHGAAWTVAAVGMAIPALRLIAGALARQAPSAGMDDVDTEILTGFLQALQRIDLTGPNIRPQLWGAAQRAGERAIRDAASAGRHLPLNESAPPARPPGHPDLVLSDAVASGVLSQLDAELIGLTRLERMPLRQAAARLGLSEAAARKLRQRCEPALIAAIQAGIVQSTLSLAITSPAPRRVGDTIPARSRGLPDAEVATDPKGGRDVAPGSARIFPIGNPFAARQKAELRRRRRQALARRVAMAVAVVAIVAALVILLTATGALAAPADLNAVFTNIRNWLIGLLATLATLMLTVGGLRYLVAGGDPGEVQKAKSALKAAAFGYALAILAPILVNVLKSIVGG</sequence>
<dbReference type="InterPro" id="IPR043993">
    <property type="entry name" value="T4SS_pilin"/>
</dbReference>
<dbReference type="RefSeq" id="WP_379520098.1">
    <property type="nucleotide sequence ID" value="NZ_JBHSPA010000055.1"/>
</dbReference>
<evidence type="ECO:0000256" key="1">
    <source>
        <dbReference type="SAM" id="MobiDB-lite"/>
    </source>
</evidence>
<evidence type="ECO:0000313" key="3">
    <source>
        <dbReference type="EMBL" id="MFC5830623.1"/>
    </source>
</evidence>
<feature type="transmembrane region" description="Helical" evidence="2">
    <location>
        <begin position="316"/>
        <end position="343"/>
    </location>
</feature>
<feature type="transmembrane region" description="Helical" evidence="2">
    <location>
        <begin position="397"/>
        <end position="416"/>
    </location>
</feature>
<dbReference type="EMBL" id="JBHSPA010000055">
    <property type="protein sequence ID" value="MFC5830623.1"/>
    <property type="molecule type" value="Genomic_DNA"/>
</dbReference>
<evidence type="ECO:0000313" key="4">
    <source>
        <dbReference type="Proteomes" id="UP001596058"/>
    </source>
</evidence>
<name>A0ABW1CYA6_9ACTN</name>
<dbReference type="Proteomes" id="UP001596058">
    <property type="component" value="Unassembled WGS sequence"/>
</dbReference>
<proteinExistence type="predicted"/>
<keyword evidence="2" id="KW-1133">Transmembrane helix</keyword>
<organism evidence="3 4">
    <name type="scientific">Nonomuraea insulae</name>
    <dbReference type="NCBI Taxonomy" id="1616787"/>
    <lineage>
        <taxon>Bacteria</taxon>
        <taxon>Bacillati</taxon>
        <taxon>Actinomycetota</taxon>
        <taxon>Actinomycetes</taxon>
        <taxon>Streptosporangiales</taxon>
        <taxon>Streptosporangiaceae</taxon>
        <taxon>Nonomuraea</taxon>
    </lineage>
</organism>
<accession>A0ABW1CYA6</accession>
<reference evidence="4" key="1">
    <citation type="journal article" date="2019" name="Int. J. Syst. Evol. Microbiol.">
        <title>The Global Catalogue of Microorganisms (GCM) 10K type strain sequencing project: providing services to taxonomists for standard genome sequencing and annotation.</title>
        <authorList>
            <consortium name="The Broad Institute Genomics Platform"/>
            <consortium name="The Broad Institute Genome Sequencing Center for Infectious Disease"/>
            <person name="Wu L."/>
            <person name="Ma J."/>
        </authorList>
    </citation>
    <scope>NUCLEOTIDE SEQUENCE [LARGE SCALE GENOMIC DNA]</scope>
    <source>
        <strain evidence="4">CCUG 53903</strain>
    </source>
</reference>
<feature type="region of interest" description="Disordered" evidence="1">
    <location>
        <begin position="255"/>
        <end position="281"/>
    </location>
</feature>
<feature type="transmembrane region" description="Helical" evidence="2">
    <location>
        <begin position="355"/>
        <end position="377"/>
    </location>
</feature>
<keyword evidence="2" id="KW-0472">Membrane</keyword>
<keyword evidence="2" id="KW-0812">Transmembrane</keyword>
<evidence type="ECO:0000256" key="2">
    <source>
        <dbReference type="SAM" id="Phobius"/>
    </source>
</evidence>
<gene>
    <name evidence="3" type="ORF">ACFPZ3_42800</name>
</gene>
<dbReference type="Pfam" id="PF18895">
    <property type="entry name" value="T4SS_pilin"/>
    <property type="match status" value="1"/>
</dbReference>
<comment type="caution">
    <text evidence="3">The sequence shown here is derived from an EMBL/GenBank/DDBJ whole genome shotgun (WGS) entry which is preliminary data.</text>
</comment>